<dbReference type="EMBL" id="JAATIS010008546">
    <property type="protein sequence ID" value="KAG2457773.1"/>
    <property type="molecule type" value="Genomic_DNA"/>
</dbReference>
<dbReference type="InterPro" id="IPR044076">
    <property type="entry name" value="Ribosomal_P2"/>
</dbReference>
<dbReference type="GO" id="GO:0003735">
    <property type="term" value="F:structural constituent of ribosome"/>
    <property type="evidence" value="ECO:0007669"/>
    <property type="project" value="InterPro"/>
</dbReference>
<reference evidence="8 9" key="1">
    <citation type="journal article" date="2021" name="Cell">
        <title>Tracing the genetic footprints of vertebrate landing in non-teleost ray-finned fishes.</title>
        <authorList>
            <person name="Bi X."/>
            <person name="Wang K."/>
            <person name="Yang L."/>
            <person name="Pan H."/>
            <person name="Jiang H."/>
            <person name="Wei Q."/>
            <person name="Fang M."/>
            <person name="Yu H."/>
            <person name="Zhu C."/>
            <person name="Cai Y."/>
            <person name="He Y."/>
            <person name="Gan X."/>
            <person name="Zeng H."/>
            <person name="Yu D."/>
            <person name="Zhu Y."/>
            <person name="Jiang H."/>
            <person name="Qiu Q."/>
            <person name="Yang H."/>
            <person name="Zhang Y.E."/>
            <person name="Wang W."/>
            <person name="Zhu M."/>
            <person name="He S."/>
            <person name="Zhang G."/>
        </authorList>
    </citation>
    <scope>NUCLEOTIDE SEQUENCE [LARGE SCALE GENOMIC DNA]</scope>
    <source>
        <strain evidence="8">Bchr_013</strain>
    </source>
</reference>
<dbReference type="AlphaFoldDB" id="A0A8X7WW62"/>
<evidence type="ECO:0000256" key="4">
    <source>
        <dbReference type="ARBA" id="ARBA00023274"/>
    </source>
</evidence>
<dbReference type="InterPro" id="IPR038716">
    <property type="entry name" value="P1/P2_N_sf"/>
</dbReference>
<name>A0A8X7WW62_POLSE</name>
<dbReference type="InterPro" id="IPR027534">
    <property type="entry name" value="Ribosomal_P1/P2"/>
</dbReference>
<comment type="function">
    <text evidence="1">Plays an important role in the elongation step of protein synthesis.</text>
</comment>
<evidence type="ECO:0000313" key="9">
    <source>
        <dbReference type="Proteomes" id="UP000886611"/>
    </source>
</evidence>
<gene>
    <name evidence="8" type="primary">Rplp2</name>
    <name evidence="8" type="ORF">GTO96_0012457</name>
</gene>
<organism evidence="8 9">
    <name type="scientific">Polypterus senegalus</name>
    <name type="common">Senegal bichir</name>
    <dbReference type="NCBI Taxonomy" id="55291"/>
    <lineage>
        <taxon>Eukaryota</taxon>
        <taxon>Metazoa</taxon>
        <taxon>Chordata</taxon>
        <taxon>Craniata</taxon>
        <taxon>Vertebrata</taxon>
        <taxon>Euteleostomi</taxon>
        <taxon>Actinopterygii</taxon>
        <taxon>Polypteriformes</taxon>
        <taxon>Polypteridae</taxon>
        <taxon>Polypterus</taxon>
    </lineage>
</organism>
<proteinExistence type="inferred from homology"/>
<evidence type="ECO:0000313" key="8">
    <source>
        <dbReference type="EMBL" id="KAG2457773.1"/>
    </source>
</evidence>
<sequence length="111" mass="11714">FFELLLADLGGNESPDSKDLKKILSSVAIEAEDVRMDKVIKELNGKKVQDVIDQDYSKLSCLSTGGATAVSSSARTAATASIGGATPPAAEEKKEEKKEESDGDMGFGLFD</sequence>
<protein>
    <recommendedName>
        <fullName evidence="5">Large ribosomal subunit protein P2</fullName>
    </recommendedName>
    <alternativeName>
        <fullName evidence="6">60S acidic ribosomal protein P2</fullName>
    </alternativeName>
</protein>
<keyword evidence="9" id="KW-1185">Reference proteome</keyword>
<keyword evidence="3" id="KW-0689">Ribosomal protein</keyword>
<dbReference type="GO" id="GO:0022625">
    <property type="term" value="C:cytosolic large ribosomal subunit"/>
    <property type="evidence" value="ECO:0007669"/>
    <property type="project" value="InterPro"/>
</dbReference>
<evidence type="ECO:0000256" key="6">
    <source>
        <dbReference type="ARBA" id="ARBA00035443"/>
    </source>
</evidence>
<feature type="non-terminal residue" evidence="8">
    <location>
        <position position="1"/>
    </location>
</feature>
<dbReference type="PANTHER" id="PTHR21141">
    <property type="entry name" value="60S ACIDIC RIBOSOMAL PROTEIN FAMILY MEMBER"/>
    <property type="match status" value="1"/>
</dbReference>
<comment type="similarity">
    <text evidence="2">Belongs to the eukaryotic ribosomal protein P1/P2 family.</text>
</comment>
<dbReference type="FunFam" id="1.10.10.1410:FF:000002">
    <property type="entry name" value="60S acidic ribosomal protein P2"/>
    <property type="match status" value="1"/>
</dbReference>
<dbReference type="Gene3D" id="1.10.10.1410">
    <property type="match status" value="1"/>
</dbReference>
<dbReference type="CDD" id="cd05833">
    <property type="entry name" value="Ribosomal_P2"/>
    <property type="match status" value="1"/>
</dbReference>
<evidence type="ECO:0000256" key="1">
    <source>
        <dbReference type="ARBA" id="ARBA00003362"/>
    </source>
</evidence>
<feature type="compositionally biased region" description="Basic and acidic residues" evidence="7">
    <location>
        <begin position="90"/>
        <end position="100"/>
    </location>
</feature>
<evidence type="ECO:0000256" key="7">
    <source>
        <dbReference type="SAM" id="MobiDB-lite"/>
    </source>
</evidence>
<evidence type="ECO:0000256" key="2">
    <source>
        <dbReference type="ARBA" id="ARBA00005436"/>
    </source>
</evidence>
<evidence type="ECO:0000256" key="5">
    <source>
        <dbReference type="ARBA" id="ARBA00035301"/>
    </source>
</evidence>
<dbReference type="PANTHER" id="PTHR21141:SF5">
    <property type="entry name" value="LARGE RIBOSOMAL SUBUNIT PROTEIN P2"/>
    <property type="match status" value="1"/>
</dbReference>
<feature type="compositionally biased region" description="Low complexity" evidence="7">
    <location>
        <begin position="69"/>
        <end position="89"/>
    </location>
</feature>
<feature type="non-terminal residue" evidence="8">
    <location>
        <position position="111"/>
    </location>
</feature>
<evidence type="ECO:0000256" key="3">
    <source>
        <dbReference type="ARBA" id="ARBA00022980"/>
    </source>
</evidence>
<comment type="caution">
    <text evidence="8">The sequence shown here is derived from an EMBL/GenBank/DDBJ whole genome shotgun (WGS) entry which is preliminary data.</text>
</comment>
<dbReference type="Pfam" id="PF00428">
    <property type="entry name" value="Ribosomal_60s"/>
    <property type="match status" value="1"/>
</dbReference>
<keyword evidence="4" id="KW-0687">Ribonucleoprotein</keyword>
<dbReference type="GO" id="GO:0002182">
    <property type="term" value="P:cytoplasmic translational elongation"/>
    <property type="evidence" value="ECO:0007669"/>
    <property type="project" value="InterPro"/>
</dbReference>
<accession>A0A8X7WW62</accession>
<dbReference type="HAMAP" id="MF_01478">
    <property type="entry name" value="Ribosomal_L12_arch"/>
    <property type="match status" value="1"/>
</dbReference>
<feature type="region of interest" description="Disordered" evidence="7">
    <location>
        <begin position="69"/>
        <end position="111"/>
    </location>
</feature>
<dbReference type="Proteomes" id="UP000886611">
    <property type="component" value="Unassembled WGS sequence"/>
</dbReference>